<protein>
    <recommendedName>
        <fullName evidence="2">Ribonuclease H2 subunit B</fullName>
    </recommendedName>
    <alternativeName>
        <fullName evidence="5">Ribonuclease HI subunit B</fullName>
    </alternativeName>
</protein>
<feature type="domain" description="Rnh202 triple barrel" evidence="8">
    <location>
        <begin position="29"/>
        <end position="97"/>
    </location>
</feature>
<evidence type="ECO:0000259" key="7">
    <source>
        <dbReference type="Pfam" id="PF09468"/>
    </source>
</evidence>
<dbReference type="GO" id="GO:0005654">
    <property type="term" value="C:nucleoplasm"/>
    <property type="evidence" value="ECO:0007669"/>
    <property type="project" value="TreeGrafter"/>
</dbReference>
<proteinExistence type="predicted"/>
<evidence type="ECO:0000259" key="8">
    <source>
        <dbReference type="Pfam" id="PF17745"/>
    </source>
</evidence>
<comment type="subcellular location">
    <subcellularLocation>
        <location evidence="1">Nucleus</location>
    </subcellularLocation>
</comment>
<evidence type="ECO:0000256" key="5">
    <source>
        <dbReference type="ARBA" id="ARBA00033464"/>
    </source>
</evidence>
<name>A0A165RNX2_9APHY</name>
<evidence type="ECO:0000313" key="10">
    <source>
        <dbReference type="Proteomes" id="UP000076727"/>
    </source>
</evidence>
<organism evidence="9 10">
    <name type="scientific">Daedalea quercina L-15889</name>
    <dbReference type="NCBI Taxonomy" id="1314783"/>
    <lineage>
        <taxon>Eukaryota</taxon>
        <taxon>Fungi</taxon>
        <taxon>Dikarya</taxon>
        <taxon>Basidiomycota</taxon>
        <taxon>Agaricomycotina</taxon>
        <taxon>Agaricomycetes</taxon>
        <taxon>Polyporales</taxon>
        <taxon>Fomitopsis</taxon>
    </lineage>
</organism>
<keyword evidence="3" id="KW-0539">Nucleus</keyword>
<accession>A0A165RNX2</accession>
<sequence>MNHHVIVLPDDIFQTITTKINGDATRGDVTQTGLRFLRLPHPRTGLSALFLPHELPDKSVSVMLEVQAVAPPNPRSWFMPEGEVLKDGQLLLLTPIDPVFLLIPLLKCSCPYDDTPSSFRSAEDLFEAATSTFLKTMGSDESSEPASHTLDDLLRLLSYQCIDSAMKRICEVKEITAEIVVYRYSHEKTIHYLKAKVRRLSAPTSCEISATIIRQLARDGLMDDGKEELLDLARTKAACELLSQYLLSDLYADLLKQYDFAALNTHLIAIQAEQTAIAESSAPAPKARKAKAQNQKSDAAEKKRKAASKSSNGVEKLKKANVKGMAKISSFFQKPPQ</sequence>
<dbReference type="InterPro" id="IPR040456">
    <property type="entry name" value="RNase_H2_suB"/>
</dbReference>
<dbReference type="Proteomes" id="UP000076727">
    <property type="component" value="Unassembled WGS sequence"/>
</dbReference>
<feature type="domain" description="Ribonuclease H2 subunit B wHTH" evidence="7">
    <location>
        <begin position="100"/>
        <end position="254"/>
    </location>
</feature>
<evidence type="ECO:0000256" key="1">
    <source>
        <dbReference type="ARBA" id="ARBA00004123"/>
    </source>
</evidence>
<dbReference type="CDD" id="cd09270">
    <property type="entry name" value="RNase_H2-B"/>
    <property type="match status" value="1"/>
</dbReference>
<dbReference type="PANTHER" id="PTHR13383:SF11">
    <property type="entry name" value="RIBONUCLEASE H2 SUBUNIT B"/>
    <property type="match status" value="1"/>
</dbReference>
<reference evidence="9 10" key="1">
    <citation type="journal article" date="2016" name="Mol. Biol. Evol.">
        <title>Comparative Genomics of Early-Diverging Mushroom-Forming Fungi Provides Insights into the Origins of Lignocellulose Decay Capabilities.</title>
        <authorList>
            <person name="Nagy L.G."/>
            <person name="Riley R."/>
            <person name="Tritt A."/>
            <person name="Adam C."/>
            <person name="Daum C."/>
            <person name="Floudas D."/>
            <person name="Sun H."/>
            <person name="Yadav J.S."/>
            <person name="Pangilinan J."/>
            <person name="Larsson K.H."/>
            <person name="Matsuura K."/>
            <person name="Barry K."/>
            <person name="Labutti K."/>
            <person name="Kuo R."/>
            <person name="Ohm R.A."/>
            <person name="Bhattacharya S.S."/>
            <person name="Shirouzu T."/>
            <person name="Yoshinaga Y."/>
            <person name="Martin F.M."/>
            <person name="Grigoriev I.V."/>
            <person name="Hibbett D.S."/>
        </authorList>
    </citation>
    <scope>NUCLEOTIDE SEQUENCE [LARGE SCALE GENOMIC DNA]</scope>
    <source>
        <strain evidence="9 10">L-15889</strain>
    </source>
</reference>
<dbReference type="PANTHER" id="PTHR13383">
    <property type="entry name" value="RIBONUCLEASE H2 SUBUNIT B"/>
    <property type="match status" value="1"/>
</dbReference>
<dbReference type="Pfam" id="PF09468">
    <property type="entry name" value="RNase_H2-Ydr279"/>
    <property type="match status" value="1"/>
</dbReference>
<dbReference type="OrthoDB" id="29098at2759"/>
<dbReference type="GO" id="GO:0006401">
    <property type="term" value="P:RNA catabolic process"/>
    <property type="evidence" value="ECO:0007669"/>
    <property type="project" value="TreeGrafter"/>
</dbReference>
<dbReference type="Gene3D" id="1.10.20.120">
    <property type="match status" value="1"/>
</dbReference>
<evidence type="ECO:0000256" key="6">
    <source>
        <dbReference type="SAM" id="MobiDB-lite"/>
    </source>
</evidence>
<gene>
    <name evidence="9" type="ORF">DAEQUDRAFT_688381</name>
</gene>
<evidence type="ECO:0000313" key="9">
    <source>
        <dbReference type="EMBL" id="KZT70988.1"/>
    </source>
</evidence>
<evidence type="ECO:0000256" key="2">
    <source>
        <dbReference type="ARBA" id="ARBA00019062"/>
    </source>
</evidence>
<feature type="region of interest" description="Disordered" evidence="6">
    <location>
        <begin position="280"/>
        <end position="316"/>
    </location>
</feature>
<dbReference type="STRING" id="1314783.A0A165RNX2"/>
<dbReference type="InterPro" id="IPR041195">
    <property type="entry name" value="Rnh202_N"/>
</dbReference>
<comment type="function">
    <text evidence="4">Non catalytic subunit of RNase H2, an endonuclease that specifically degrades the RNA of RNA:DNA hybrids. Participates in DNA replication, possibly by mediating the removal of lagging-strand Okazaki fragment RNA primers during DNA replication. Mediates the excision of single ribonucleotides from DNA:RNA duplexes.</text>
</comment>
<keyword evidence="10" id="KW-1185">Reference proteome</keyword>
<dbReference type="Pfam" id="PF17745">
    <property type="entry name" value="Ydr279_N"/>
    <property type="match status" value="1"/>
</dbReference>
<evidence type="ECO:0000256" key="3">
    <source>
        <dbReference type="ARBA" id="ARBA00023242"/>
    </source>
</evidence>
<dbReference type="Gene3D" id="2.20.25.530">
    <property type="match status" value="1"/>
</dbReference>
<dbReference type="GO" id="GO:0032299">
    <property type="term" value="C:ribonuclease H2 complex"/>
    <property type="evidence" value="ECO:0007669"/>
    <property type="project" value="InterPro"/>
</dbReference>
<dbReference type="EMBL" id="KV429048">
    <property type="protein sequence ID" value="KZT70988.1"/>
    <property type="molecule type" value="Genomic_DNA"/>
</dbReference>
<dbReference type="AlphaFoldDB" id="A0A165RNX2"/>
<evidence type="ECO:0000256" key="4">
    <source>
        <dbReference type="ARBA" id="ARBA00024778"/>
    </source>
</evidence>
<dbReference type="InterPro" id="IPR019024">
    <property type="entry name" value="RNase_H2_suB_wHTH"/>
</dbReference>